<dbReference type="InterPro" id="IPR011990">
    <property type="entry name" value="TPR-like_helical_dom_sf"/>
</dbReference>
<dbReference type="SUPFAM" id="SSF48452">
    <property type="entry name" value="TPR-like"/>
    <property type="match status" value="1"/>
</dbReference>
<dbReference type="Gene3D" id="1.25.40.10">
    <property type="entry name" value="Tetratricopeptide repeat domain"/>
    <property type="match status" value="1"/>
</dbReference>
<dbReference type="AlphaFoldDB" id="A0A1M6XAT2"/>
<dbReference type="Gene3D" id="3.40.50.2300">
    <property type="match status" value="1"/>
</dbReference>
<evidence type="ECO:0000256" key="1">
    <source>
        <dbReference type="ARBA" id="ARBA00018672"/>
    </source>
</evidence>
<dbReference type="InterPro" id="IPR011006">
    <property type="entry name" value="CheY-like_superfamily"/>
</dbReference>
<protein>
    <recommendedName>
        <fullName evidence="1">Stage 0 sporulation protein A homolog</fullName>
    </recommendedName>
</protein>
<dbReference type="RefSeq" id="WP_073278533.1">
    <property type="nucleotide sequence ID" value="NZ_FRAC01000022.1"/>
</dbReference>
<dbReference type="EMBL" id="FRAC01000022">
    <property type="protein sequence ID" value="SHL03082.1"/>
    <property type="molecule type" value="Genomic_DNA"/>
</dbReference>
<dbReference type="Gene3D" id="1.10.10.10">
    <property type="entry name" value="Winged helix-like DNA-binding domain superfamily/Winged helix DNA-binding domain"/>
    <property type="match status" value="1"/>
</dbReference>
<dbReference type="GO" id="GO:0000160">
    <property type="term" value="P:phosphorelay signal transduction system"/>
    <property type="evidence" value="ECO:0007669"/>
    <property type="project" value="InterPro"/>
</dbReference>
<dbReference type="InterPro" id="IPR051677">
    <property type="entry name" value="AfsR-DnrI-RedD_regulator"/>
</dbReference>
<name>A0A1M6XAT2_9FIRM</name>
<dbReference type="Pfam" id="PF03704">
    <property type="entry name" value="BTAD"/>
    <property type="match status" value="1"/>
</dbReference>
<keyword evidence="7" id="KW-1185">Reference proteome</keyword>
<dbReference type="GO" id="GO:0006355">
    <property type="term" value="P:regulation of DNA-templated transcription"/>
    <property type="evidence" value="ECO:0007669"/>
    <property type="project" value="InterPro"/>
</dbReference>
<proteinExistence type="predicted"/>
<dbReference type="Proteomes" id="UP000184386">
    <property type="component" value="Unassembled WGS sequence"/>
</dbReference>
<dbReference type="InterPro" id="IPR036388">
    <property type="entry name" value="WH-like_DNA-bd_sf"/>
</dbReference>
<dbReference type="PANTHER" id="PTHR35807">
    <property type="entry name" value="TRANSCRIPTIONAL REGULATOR REDD-RELATED"/>
    <property type="match status" value="1"/>
</dbReference>
<dbReference type="SUPFAM" id="SSF52172">
    <property type="entry name" value="CheY-like"/>
    <property type="match status" value="1"/>
</dbReference>
<keyword evidence="2" id="KW-0238">DNA-binding</keyword>
<sequence>MVAIVIDDEVLAAEHISRLLRKSGFTVYCFTNPFEALEYDPIRYADVFYLDIEMPEISGLKLAENIRDVNMDCEIVFITGHNQYALEAFDVSALDYLLKPVTPGQVERSIERIIKRRGNKQSIKEGKRNNKTCVKVSLFGKTSIYREDESKSLRFMTVKAAEVFCFMLLQKRGTEVSKWKLMDEIWPDKDVSKGDINLRSTISRLNKTFRENDIQIALKSTRNGYQLEISEEIKADVFLLENIADINYLITEDNLLTYEGIILSYNDMLLEDFDSGWCDMYRTLYHRYFKIAAHKLIDYYRKGQQDSLRILNIVERLTRYEPYDDEIRELAFRLYHRSYGRSEAMKYYRNYTELLKEDLDMQPGEKLKECYQTLIQDA</sequence>
<keyword evidence="4" id="KW-0597">Phosphoprotein</keyword>
<dbReference type="STRING" id="1121322.SAMN02745136_03901"/>
<feature type="domain" description="Response regulatory" evidence="5">
    <location>
        <begin position="2"/>
        <end position="114"/>
    </location>
</feature>
<evidence type="ECO:0000256" key="2">
    <source>
        <dbReference type="ARBA" id="ARBA00023125"/>
    </source>
</evidence>
<accession>A0A1M6XAT2</accession>
<dbReference type="InterPro" id="IPR005158">
    <property type="entry name" value="BTAD"/>
</dbReference>
<dbReference type="SUPFAM" id="SSF46894">
    <property type="entry name" value="C-terminal effector domain of the bipartite response regulators"/>
    <property type="match status" value="1"/>
</dbReference>
<dbReference type="InterPro" id="IPR001789">
    <property type="entry name" value="Sig_transdc_resp-reg_receiver"/>
</dbReference>
<organism evidence="6 7">
    <name type="scientific">Anaerocolumna jejuensis DSM 15929</name>
    <dbReference type="NCBI Taxonomy" id="1121322"/>
    <lineage>
        <taxon>Bacteria</taxon>
        <taxon>Bacillati</taxon>
        <taxon>Bacillota</taxon>
        <taxon>Clostridia</taxon>
        <taxon>Lachnospirales</taxon>
        <taxon>Lachnospiraceae</taxon>
        <taxon>Anaerocolumna</taxon>
    </lineage>
</organism>
<evidence type="ECO:0000256" key="3">
    <source>
        <dbReference type="ARBA" id="ARBA00024867"/>
    </source>
</evidence>
<dbReference type="SMART" id="SM00448">
    <property type="entry name" value="REC"/>
    <property type="match status" value="1"/>
</dbReference>
<comment type="function">
    <text evidence="3">May play the central regulatory role in sporulation. It may be an element of the effector pathway responsible for the activation of sporulation genes in response to nutritional stress. Spo0A may act in concert with spo0H (a sigma factor) to control the expression of some genes that are critical to the sporulation process.</text>
</comment>
<dbReference type="Pfam" id="PF00072">
    <property type="entry name" value="Response_reg"/>
    <property type="match status" value="1"/>
</dbReference>
<evidence type="ECO:0000259" key="5">
    <source>
        <dbReference type="PROSITE" id="PS50110"/>
    </source>
</evidence>
<dbReference type="InterPro" id="IPR016032">
    <property type="entry name" value="Sig_transdc_resp-reg_C-effctor"/>
</dbReference>
<dbReference type="SMART" id="SM01043">
    <property type="entry name" value="BTAD"/>
    <property type="match status" value="1"/>
</dbReference>
<dbReference type="OrthoDB" id="3190595at2"/>
<evidence type="ECO:0000256" key="4">
    <source>
        <dbReference type="PROSITE-ProRule" id="PRU00169"/>
    </source>
</evidence>
<evidence type="ECO:0000313" key="6">
    <source>
        <dbReference type="EMBL" id="SHL03082.1"/>
    </source>
</evidence>
<gene>
    <name evidence="6" type="ORF">SAMN02745136_03901</name>
</gene>
<reference evidence="6 7" key="1">
    <citation type="submission" date="2016-11" db="EMBL/GenBank/DDBJ databases">
        <authorList>
            <person name="Jaros S."/>
            <person name="Januszkiewicz K."/>
            <person name="Wedrychowicz H."/>
        </authorList>
    </citation>
    <scope>NUCLEOTIDE SEQUENCE [LARGE SCALE GENOMIC DNA]</scope>
    <source>
        <strain evidence="6 7">DSM 15929</strain>
    </source>
</reference>
<evidence type="ECO:0000313" key="7">
    <source>
        <dbReference type="Proteomes" id="UP000184386"/>
    </source>
</evidence>
<dbReference type="GO" id="GO:0003677">
    <property type="term" value="F:DNA binding"/>
    <property type="evidence" value="ECO:0007669"/>
    <property type="project" value="UniProtKB-KW"/>
</dbReference>
<feature type="modified residue" description="4-aspartylphosphate" evidence="4">
    <location>
        <position position="51"/>
    </location>
</feature>
<dbReference type="PROSITE" id="PS50110">
    <property type="entry name" value="RESPONSE_REGULATORY"/>
    <property type="match status" value="1"/>
</dbReference>